<dbReference type="EC" id="3.1.11.5" evidence="15"/>
<dbReference type="GO" id="GO:0005829">
    <property type="term" value="C:cytosol"/>
    <property type="evidence" value="ECO:0007669"/>
    <property type="project" value="TreeGrafter"/>
</dbReference>
<dbReference type="InterPro" id="IPR011335">
    <property type="entry name" value="Restrct_endonuc-II-like"/>
</dbReference>
<comment type="catalytic activity">
    <reaction evidence="13 15">
        <text>Couples ATP hydrolysis with the unwinding of duplex DNA by translocating in the 3'-5' direction.</text>
        <dbReference type="EC" id="5.6.2.4"/>
    </reaction>
</comment>
<feature type="active site" description="For nuclease activity" evidence="15">
    <location>
        <position position="1144"/>
    </location>
</feature>
<evidence type="ECO:0000259" key="19">
    <source>
        <dbReference type="PROSITE" id="PS51217"/>
    </source>
</evidence>
<keyword evidence="11 15" id="KW-0234">DNA repair</keyword>
<dbReference type="EC" id="5.6.2.4" evidence="15"/>
<comment type="domain">
    <text evidence="15">The C-terminal domain has nuclease activity and interacts with RecD. It interacts with RecA, facilitating its loading onto ssDNA.</text>
</comment>
<comment type="catalytic activity">
    <reaction evidence="14 15">
        <text>ATP + H2O = ADP + phosphate + H(+)</text>
        <dbReference type="Rhea" id="RHEA:13065"/>
        <dbReference type="ChEBI" id="CHEBI:15377"/>
        <dbReference type="ChEBI" id="CHEBI:15378"/>
        <dbReference type="ChEBI" id="CHEBI:30616"/>
        <dbReference type="ChEBI" id="CHEBI:43474"/>
        <dbReference type="ChEBI" id="CHEBI:456216"/>
        <dbReference type="EC" id="5.6.2.4"/>
    </reaction>
</comment>
<dbReference type="NCBIfam" id="TIGR00609">
    <property type="entry name" value="recB"/>
    <property type="match status" value="1"/>
</dbReference>
<evidence type="ECO:0000256" key="1">
    <source>
        <dbReference type="ARBA" id="ARBA00022722"/>
    </source>
</evidence>
<dbReference type="Gene3D" id="1.10.486.10">
    <property type="entry name" value="PCRA, domain 4"/>
    <property type="match status" value="1"/>
</dbReference>
<feature type="domain" description="UvrD-like helicase C-terminal" evidence="19">
    <location>
        <begin position="515"/>
        <end position="794"/>
    </location>
</feature>
<feature type="binding site" evidence="15">
    <location>
        <position position="1144"/>
    </location>
    <ligand>
        <name>Mg(2+)</name>
        <dbReference type="ChEBI" id="CHEBI:18420"/>
    </ligand>
</feature>
<feature type="domain" description="UvrD-like helicase ATP-binding" evidence="18">
    <location>
        <begin position="6"/>
        <end position="478"/>
    </location>
</feature>
<evidence type="ECO:0000256" key="5">
    <source>
        <dbReference type="ARBA" id="ARBA00022801"/>
    </source>
</evidence>
<dbReference type="CDD" id="cd22352">
    <property type="entry name" value="RecB_C-like"/>
    <property type="match status" value="1"/>
</dbReference>
<keyword evidence="7 15" id="KW-0269">Exonuclease</keyword>
<keyword evidence="2 15" id="KW-0479">Metal-binding</keyword>
<keyword evidence="5 15" id="KW-0378">Hydrolase</keyword>
<dbReference type="Pfam" id="PF12705">
    <property type="entry name" value="PDDEXK_1"/>
    <property type="match status" value="1"/>
</dbReference>
<proteinExistence type="inferred from homology"/>
<dbReference type="KEGG" id="mamm:ABNF92_10815"/>
<evidence type="ECO:0000256" key="3">
    <source>
        <dbReference type="ARBA" id="ARBA00022741"/>
    </source>
</evidence>
<feature type="region of interest" description="Disordered" evidence="17">
    <location>
        <begin position="972"/>
        <end position="991"/>
    </location>
</feature>
<evidence type="ECO:0000256" key="9">
    <source>
        <dbReference type="ARBA" id="ARBA00022842"/>
    </source>
</evidence>
<keyword evidence="3 15" id="KW-0547">Nucleotide-binding</keyword>
<feature type="binding site" evidence="16">
    <location>
        <begin position="27"/>
        <end position="34"/>
    </location>
    <ligand>
        <name>ATP</name>
        <dbReference type="ChEBI" id="CHEBI:30616"/>
    </ligand>
</feature>
<evidence type="ECO:0000256" key="16">
    <source>
        <dbReference type="PROSITE-ProRule" id="PRU00560"/>
    </source>
</evidence>
<comment type="subunit">
    <text evidence="15">Heterotrimer of RecB, RecC and RecD. All subunits contribute to DNA-binding. Interacts with RecA.</text>
</comment>
<sequence>MTEQKNNRNPNLDPLALALNGSALIEASAGTGKTFTIAILYVRLVLGHGQSPDSPLQNLLPPNLLVVTFTEAATKELRDRIRTRLTQAAEVFSEAADESDPPAETALIYQLRNESYPDPASWPECRKKLLLAAEWMDEAAVSTIHSFCNRMLSEHAFDSGSLFKLTLETDQSELLDEVARDYWRTFVYPLPPMLMDEALSHWKTPGDLRQGVRNLIDDPQSLGTPPDSVHQAIDQVVRRRLEQSQALKAHPWSQWREEVTQLLNDLNKAKRLHGGSKNAMIKVWDFLFAWAESDDLLPEKIDSAAGFKNQTPDGLDKILKGDESAPHHPAFDAIEALLDFSQNQPSAKSDILRHASHWIAERLESEKQKRSEMGFDDLLTRLDEALHGPRGDQLAATIRRQFPVALIDEFQDTDPVQYRIFDRIYHVAGGDPDTCLLMIGDPKQAIYGFRGADIYTYLQARQGVKERTYTLGKNFRSAKTMVAAVNRVFEHSDQHSRDGAFLFGKGDNSPLPFQGVDANGTKRVWAINGEVRPSLVFWTHESGEEDKDGNPKGMAKGTATADVSETCASEIARLLTLGQAGQAGSTLPENPEDLDPVAPKDIAILVNNRNEASAVRDALGRRRIKSVYLSDRDSVLTSRESKEMLCWLRAFAEPRQLAYIRAALATPTLGQSWDALNQLLTDELVLEREIERFIGYQQQWQKQGVLPMLRSFLMDFEVPGRLLQRPDGERRLTDILHIAELLQQDSLQLDGEHALVHHYTQILRAADEEDEHRTLRLESDAGLVKVITVHKSKGLEYPLVFLPFGTAFRAQSEKQAFVRYHDDGGRLITVFDPEPEDVARADRERLGEDIRKLYVALTRARFATWVGTAALDNWQQSGLGYLIAGGGQSRISDCLEELAQGRAEIGITPLPDPDETQYQEQAPEALGPALVSKREAREDWWIASYSSIEYTGMTGTGIAFTGEVEDAETQNLLEESSQKGSEEESNETAQLAVHRNQHHFPKGAGPGTFLHELLEWCTQQGFQRVVDNPSLLHEQLTRRCGTRGWSDWVEPLERWLLALISKPLSLDRAGTERVSLANLTTLRPELEFWFESRNVSVRKLDQLVTAHTLNGADRPRVEETRFNGMLKGFIDLVFEHEGRYYVLDYKSNTLGEDDSAYTDQAMGDAILDKRYDLQYVLYLLALHRLLTARLPDYDYDQHIGGAVYLFLRGVESPGGGAFSDKPPRTLIEQLDALFDGESVSGEVAA</sequence>
<evidence type="ECO:0000259" key="18">
    <source>
        <dbReference type="PROSITE" id="PS51198"/>
    </source>
</evidence>
<dbReference type="InterPro" id="IPR014017">
    <property type="entry name" value="DNA_helicase_UvrD-like_C"/>
</dbReference>
<dbReference type="InterPro" id="IPR004586">
    <property type="entry name" value="RecB"/>
</dbReference>
<keyword evidence="10 15" id="KW-0238">DNA-binding</keyword>
<evidence type="ECO:0000256" key="17">
    <source>
        <dbReference type="SAM" id="MobiDB-lite"/>
    </source>
</evidence>
<protein>
    <recommendedName>
        <fullName evidence="15">RecBCD enzyme subunit RecB</fullName>
        <ecNumber evidence="15">3.1.11.5</ecNumber>
        <ecNumber evidence="15">5.6.2.4</ecNumber>
    </recommendedName>
    <alternativeName>
        <fullName evidence="15">DNA 3'-5' helicase subunit RecB</fullName>
    </alternativeName>
    <alternativeName>
        <fullName evidence="15">Exonuclease V subunit RecB</fullName>
        <shortName evidence="15">ExoV subunit RecB</shortName>
    </alternativeName>
    <alternativeName>
        <fullName evidence="15">Helicase/nuclease RecBCD subunit RecB</fullName>
    </alternativeName>
</protein>
<dbReference type="AlphaFoldDB" id="A0AAU7MKF2"/>
<dbReference type="PROSITE" id="PS51198">
    <property type="entry name" value="UVRD_HELICASE_ATP_BIND"/>
    <property type="match status" value="1"/>
</dbReference>
<gene>
    <name evidence="15 20" type="primary">recB</name>
    <name evidence="20" type="ORF">ABNF92_10815</name>
</gene>
<evidence type="ECO:0000256" key="6">
    <source>
        <dbReference type="ARBA" id="ARBA00022806"/>
    </source>
</evidence>
<dbReference type="GO" id="GO:0003677">
    <property type="term" value="F:DNA binding"/>
    <property type="evidence" value="ECO:0007669"/>
    <property type="project" value="UniProtKB-UniRule"/>
</dbReference>
<dbReference type="InterPro" id="IPR000212">
    <property type="entry name" value="DNA_helicase_UvrD/REP"/>
</dbReference>
<keyword evidence="12 15" id="KW-0413">Isomerase</keyword>
<dbReference type="PANTHER" id="PTHR11070:SF23">
    <property type="entry name" value="RECBCD ENZYME SUBUNIT RECB"/>
    <property type="match status" value="1"/>
</dbReference>
<dbReference type="Pfam" id="PF13361">
    <property type="entry name" value="UvrD_C"/>
    <property type="match status" value="1"/>
</dbReference>
<keyword evidence="8 15" id="KW-0067">ATP-binding</keyword>
<dbReference type="SUPFAM" id="SSF52540">
    <property type="entry name" value="P-loop containing nucleoside triphosphate hydrolases"/>
    <property type="match status" value="1"/>
</dbReference>
<dbReference type="SUPFAM" id="SSF52980">
    <property type="entry name" value="Restriction endonuclease-like"/>
    <property type="match status" value="1"/>
</dbReference>
<dbReference type="RefSeq" id="WP_349342132.1">
    <property type="nucleotide sequence ID" value="NZ_CP157802.1"/>
</dbReference>
<reference evidence="20" key="1">
    <citation type="submission" date="2024-05" db="EMBL/GenBank/DDBJ databases">
        <title>Draft Genome Sequences of Flagellimonas sp. MMG031 and Marinobacter sp. MMG032 Isolated from the dinoflagellate Symbiodinium pilosum.</title>
        <authorList>
            <person name="Shikuma N.J."/>
            <person name="Farrell M.V."/>
        </authorList>
    </citation>
    <scope>NUCLEOTIDE SEQUENCE</scope>
    <source>
        <strain evidence="20">MMG032</strain>
    </source>
</reference>
<dbReference type="PROSITE" id="PS51217">
    <property type="entry name" value="UVRD_HELICASE_CTER"/>
    <property type="match status" value="1"/>
</dbReference>
<dbReference type="GO" id="GO:0009338">
    <property type="term" value="C:exodeoxyribonuclease V complex"/>
    <property type="evidence" value="ECO:0007669"/>
    <property type="project" value="TreeGrafter"/>
</dbReference>
<dbReference type="HAMAP" id="MF_01485">
    <property type="entry name" value="RecB"/>
    <property type="match status" value="1"/>
</dbReference>
<comment type="catalytic activity">
    <reaction evidence="15">
        <text>Exonucleolytic cleavage (in the presence of ATP) in either 5'- to 3'- or 3'- to 5'-direction to yield 5'-phosphooligonucleotides.</text>
        <dbReference type="EC" id="3.1.11.5"/>
    </reaction>
</comment>
<evidence type="ECO:0000256" key="10">
    <source>
        <dbReference type="ARBA" id="ARBA00023125"/>
    </source>
</evidence>
<feature type="region of interest" description="DNA-binding and helicase activity, interacts with RecC" evidence="15">
    <location>
        <begin position="1"/>
        <end position="892"/>
    </location>
</feature>
<dbReference type="GO" id="GO:0005524">
    <property type="term" value="F:ATP binding"/>
    <property type="evidence" value="ECO:0007669"/>
    <property type="project" value="UniProtKB-UniRule"/>
</dbReference>
<dbReference type="Gene3D" id="3.90.320.10">
    <property type="match status" value="1"/>
</dbReference>
<dbReference type="GO" id="GO:0000724">
    <property type="term" value="P:double-strand break repair via homologous recombination"/>
    <property type="evidence" value="ECO:0007669"/>
    <property type="project" value="UniProtKB-UniRule"/>
</dbReference>
<dbReference type="InterPro" id="IPR038726">
    <property type="entry name" value="PDDEXK_AddAB-type"/>
</dbReference>
<evidence type="ECO:0000256" key="12">
    <source>
        <dbReference type="ARBA" id="ARBA00023235"/>
    </source>
</evidence>
<evidence type="ECO:0000256" key="14">
    <source>
        <dbReference type="ARBA" id="ARBA00048988"/>
    </source>
</evidence>
<dbReference type="InterPro" id="IPR014016">
    <property type="entry name" value="UvrD-like_ATP-bd"/>
</dbReference>
<dbReference type="Gene3D" id="3.40.50.300">
    <property type="entry name" value="P-loop containing nucleotide triphosphate hydrolases"/>
    <property type="match status" value="2"/>
</dbReference>
<feature type="binding site" evidence="15">
    <location>
        <position position="1131"/>
    </location>
    <ligand>
        <name>Mg(2+)</name>
        <dbReference type="ChEBI" id="CHEBI:18420"/>
    </ligand>
</feature>
<evidence type="ECO:0000256" key="11">
    <source>
        <dbReference type="ARBA" id="ARBA00023204"/>
    </source>
</evidence>
<evidence type="ECO:0000313" key="20">
    <source>
        <dbReference type="EMBL" id="XBQ17947.1"/>
    </source>
</evidence>
<evidence type="ECO:0000256" key="4">
    <source>
        <dbReference type="ARBA" id="ARBA00022763"/>
    </source>
</evidence>
<evidence type="ECO:0000256" key="15">
    <source>
        <dbReference type="HAMAP-Rule" id="MF_01485"/>
    </source>
</evidence>
<name>A0AAU7MKF2_9GAMM</name>
<organism evidence="20">
    <name type="scientific">Marinobacter sp. MMG032</name>
    <dbReference type="NCBI Taxonomy" id="3158548"/>
    <lineage>
        <taxon>Bacteria</taxon>
        <taxon>Pseudomonadati</taxon>
        <taxon>Pseudomonadota</taxon>
        <taxon>Gammaproteobacteria</taxon>
        <taxon>Pseudomonadales</taxon>
        <taxon>Marinobacteraceae</taxon>
        <taxon>Marinobacter</taxon>
    </lineage>
</organism>
<evidence type="ECO:0000256" key="7">
    <source>
        <dbReference type="ARBA" id="ARBA00022839"/>
    </source>
</evidence>
<feature type="region of interest" description="Nuclease activity, interacts with RecD and RecA" evidence="15">
    <location>
        <begin position="939"/>
        <end position="1245"/>
    </location>
</feature>
<dbReference type="InterPro" id="IPR027417">
    <property type="entry name" value="P-loop_NTPase"/>
</dbReference>
<dbReference type="EMBL" id="CP157802">
    <property type="protein sequence ID" value="XBQ17947.1"/>
    <property type="molecule type" value="Genomic_DNA"/>
</dbReference>
<comment type="similarity">
    <text evidence="15">Belongs to the helicase family. UvrD subfamily.</text>
</comment>
<evidence type="ECO:0000256" key="2">
    <source>
        <dbReference type="ARBA" id="ARBA00022723"/>
    </source>
</evidence>
<dbReference type="GO" id="GO:0008854">
    <property type="term" value="F:exodeoxyribonuclease V activity"/>
    <property type="evidence" value="ECO:0007669"/>
    <property type="project" value="UniProtKB-EC"/>
</dbReference>
<dbReference type="InterPro" id="IPR011604">
    <property type="entry name" value="PDDEXK-like_dom_sf"/>
</dbReference>
<evidence type="ECO:0000256" key="13">
    <source>
        <dbReference type="ARBA" id="ARBA00034617"/>
    </source>
</evidence>
<comment type="domain">
    <text evidence="15">The N-terminal DNA-binding domain is a ssDNA-dependent ATPase and has ATP-dependent 3'-5' helicase function. This domain interacts with RecC.</text>
</comment>
<comment type="cofactor">
    <cofactor evidence="15">
        <name>Mg(2+)</name>
        <dbReference type="ChEBI" id="CHEBI:18420"/>
    </cofactor>
    <text evidence="15">Binds 1 Mg(2+) ion per subunit.</text>
</comment>
<dbReference type="GO" id="GO:0043138">
    <property type="term" value="F:3'-5' DNA helicase activity"/>
    <property type="evidence" value="ECO:0007669"/>
    <property type="project" value="UniProtKB-UniRule"/>
</dbReference>
<keyword evidence="1 15" id="KW-0540">Nuclease</keyword>
<accession>A0AAU7MKF2</accession>
<keyword evidence="9 15" id="KW-0460">Magnesium</keyword>
<dbReference type="GO" id="GO:0000287">
    <property type="term" value="F:magnesium ion binding"/>
    <property type="evidence" value="ECO:0007669"/>
    <property type="project" value="UniProtKB-UniRule"/>
</dbReference>
<comment type="function">
    <text evidence="15">A helicase/nuclease that prepares dsDNA breaks (DSB) for recombinational DNA repair. Binds to DSBs and unwinds DNA via a highly rapid and processive ATP-dependent bidirectional helicase activity. Unwinds dsDNA until it encounters a Chi (crossover hotspot instigator) sequence from the 3' direction. Cuts ssDNA a few nucleotides 3' to the Chi site. The properties and activities of the enzyme are changed at Chi. The Chi-altered holoenzyme produces a long 3'-ssDNA overhang and facilitates RecA-binding to the ssDNA for homologous DNA recombination and repair. Holoenzyme degrades any linearized DNA that is unable to undergo homologous recombination. In the holoenzyme this subunit contributes ATPase, 3'-5' helicase, exonuclease activity and loads RecA onto ssDNA.</text>
</comment>
<dbReference type="PANTHER" id="PTHR11070">
    <property type="entry name" value="UVRD / RECB / PCRA DNA HELICASE FAMILY MEMBER"/>
    <property type="match status" value="1"/>
</dbReference>
<evidence type="ECO:0000256" key="8">
    <source>
        <dbReference type="ARBA" id="ARBA00022840"/>
    </source>
</evidence>
<feature type="binding site" evidence="15">
    <location>
        <position position="1011"/>
    </location>
    <ligand>
        <name>Mg(2+)</name>
        <dbReference type="ChEBI" id="CHEBI:18420"/>
    </ligand>
</feature>
<dbReference type="Gene3D" id="1.10.3170.10">
    <property type="entry name" value="Recbcd, chain B, domain 2"/>
    <property type="match status" value="1"/>
</dbReference>
<dbReference type="Pfam" id="PF00580">
    <property type="entry name" value="UvrD-helicase"/>
    <property type="match status" value="1"/>
</dbReference>
<comment type="miscellaneous">
    <text evidence="15">In the RecBCD complex, RecB has a slow 3'-5' helicase, an exonuclease activity and loads RecA onto ssDNA, RecD has a fast 5'-3' helicase activity, while RecC stimulates the ATPase and processivity of the RecB helicase and contributes to recognition of the Chi site.</text>
</comment>
<keyword evidence="6 15" id="KW-0347">Helicase</keyword>
<keyword evidence="4 15" id="KW-0227">DNA damage</keyword>